<comment type="caution">
    <text evidence="2">The sequence shown here is derived from an EMBL/GenBank/DDBJ whole genome shotgun (WGS) entry which is preliminary data.</text>
</comment>
<dbReference type="EMBL" id="SJPN01000001">
    <property type="protein sequence ID" value="TWU08566.1"/>
    <property type="molecule type" value="Genomic_DNA"/>
</dbReference>
<gene>
    <name evidence="2" type="ORF">Pla52n_11490</name>
</gene>
<dbReference type="PANTHER" id="PTHR13318:SF190">
    <property type="entry name" value="PARTNER OF PAIRED, ISOFORM B"/>
    <property type="match status" value="1"/>
</dbReference>
<dbReference type="Gene3D" id="3.80.10.10">
    <property type="entry name" value="Ribonuclease Inhibitor"/>
    <property type="match status" value="1"/>
</dbReference>
<feature type="chain" id="PRO_5022682161" description="Leucine Rich repeats (2 copies)" evidence="1">
    <location>
        <begin position="27"/>
        <end position="301"/>
    </location>
</feature>
<evidence type="ECO:0000313" key="2">
    <source>
        <dbReference type="EMBL" id="TWU08566.1"/>
    </source>
</evidence>
<organism evidence="2 3">
    <name type="scientific">Stieleria varia</name>
    <dbReference type="NCBI Taxonomy" id="2528005"/>
    <lineage>
        <taxon>Bacteria</taxon>
        <taxon>Pseudomonadati</taxon>
        <taxon>Planctomycetota</taxon>
        <taxon>Planctomycetia</taxon>
        <taxon>Pirellulales</taxon>
        <taxon>Pirellulaceae</taxon>
        <taxon>Stieleria</taxon>
    </lineage>
</organism>
<sequence precursor="true">MKTVFNTFRFPAIPIVLTLACVTTFADSPTGQRLNELDAKVKEVAGEIVDLKINCDQMTDADYQLVARLQTLKSISFDGKSMTDQQLVLLSGLSQLESFQINGTRLTDDGYKHFAAFQNLQRLSLFHPSRDVDAFTGAGLAHLKALPKLERLTFAGATAGDAAFQAVGQLTQLKEFSQWHNTESPAAIKHLTQLPLTKLKMGQRLPDWKGSRPPSLTDATLSEIARMPNLETLELQEARLTYAGLIQLKSVSSLKTLKLKWVDVTESDVARLRVDCPNIEIQWEPLTAEEEESLLTKKLKL</sequence>
<proteinExistence type="predicted"/>
<dbReference type="AlphaFoldDB" id="A0A5C6BBD5"/>
<dbReference type="SUPFAM" id="SSF52047">
    <property type="entry name" value="RNI-like"/>
    <property type="match status" value="1"/>
</dbReference>
<dbReference type="PANTHER" id="PTHR13318">
    <property type="entry name" value="PARTNER OF PAIRED, ISOFORM B-RELATED"/>
    <property type="match status" value="1"/>
</dbReference>
<accession>A0A5C6BBD5</accession>
<name>A0A5C6BBD5_9BACT</name>
<feature type="signal peptide" evidence="1">
    <location>
        <begin position="1"/>
        <end position="26"/>
    </location>
</feature>
<dbReference type="GO" id="GO:0019005">
    <property type="term" value="C:SCF ubiquitin ligase complex"/>
    <property type="evidence" value="ECO:0007669"/>
    <property type="project" value="TreeGrafter"/>
</dbReference>
<evidence type="ECO:0000313" key="3">
    <source>
        <dbReference type="Proteomes" id="UP000320176"/>
    </source>
</evidence>
<dbReference type="Proteomes" id="UP000320176">
    <property type="component" value="Unassembled WGS sequence"/>
</dbReference>
<dbReference type="RefSeq" id="WP_146518590.1">
    <property type="nucleotide sequence ID" value="NZ_CP151726.1"/>
</dbReference>
<dbReference type="InterPro" id="IPR032675">
    <property type="entry name" value="LRR_dom_sf"/>
</dbReference>
<evidence type="ECO:0000256" key="1">
    <source>
        <dbReference type="SAM" id="SignalP"/>
    </source>
</evidence>
<reference evidence="2 3" key="1">
    <citation type="submission" date="2019-02" db="EMBL/GenBank/DDBJ databases">
        <title>Deep-cultivation of Planctomycetes and their phenomic and genomic characterization uncovers novel biology.</title>
        <authorList>
            <person name="Wiegand S."/>
            <person name="Jogler M."/>
            <person name="Boedeker C."/>
            <person name="Pinto D."/>
            <person name="Vollmers J."/>
            <person name="Rivas-Marin E."/>
            <person name="Kohn T."/>
            <person name="Peeters S.H."/>
            <person name="Heuer A."/>
            <person name="Rast P."/>
            <person name="Oberbeckmann S."/>
            <person name="Bunk B."/>
            <person name="Jeske O."/>
            <person name="Meyerdierks A."/>
            <person name="Storesund J.E."/>
            <person name="Kallscheuer N."/>
            <person name="Luecker S."/>
            <person name="Lage O.M."/>
            <person name="Pohl T."/>
            <person name="Merkel B.J."/>
            <person name="Hornburger P."/>
            <person name="Mueller R.-W."/>
            <person name="Bruemmer F."/>
            <person name="Labrenz M."/>
            <person name="Spormann A.M."/>
            <person name="Op Den Camp H."/>
            <person name="Overmann J."/>
            <person name="Amann R."/>
            <person name="Jetten M.S.M."/>
            <person name="Mascher T."/>
            <person name="Medema M.H."/>
            <person name="Devos D.P."/>
            <person name="Kaster A.-K."/>
            <person name="Ovreas L."/>
            <person name="Rohde M."/>
            <person name="Galperin M.Y."/>
            <person name="Jogler C."/>
        </authorList>
    </citation>
    <scope>NUCLEOTIDE SEQUENCE [LARGE SCALE GENOMIC DNA]</scope>
    <source>
        <strain evidence="2 3">Pla52n</strain>
    </source>
</reference>
<keyword evidence="3" id="KW-1185">Reference proteome</keyword>
<protein>
    <recommendedName>
        <fullName evidence="4">Leucine Rich repeats (2 copies)</fullName>
    </recommendedName>
</protein>
<dbReference type="PROSITE" id="PS51257">
    <property type="entry name" value="PROKAR_LIPOPROTEIN"/>
    <property type="match status" value="1"/>
</dbReference>
<evidence type="ECO:0008006" key="4">
    <source>
        <dbReference type="Google" id="ProtNLM"/>
    </source>
</evidence>
<keyword evidence="1" id="KW-0732">Signal</keyword>
<dbReference type="OrthoDB" id="268839at2"/>
<dbReference type="GO" id="GO:0031146">
    <property type="term" value="P:SCF-dependent proteasomal ubiquitin-dependent protein catabolic process"/>
    <property type="evidence" value="ECO:0007669"/>
    <property type="project" value="TreeGrafter"/>
</dbReference>